<dbReference type="EC" id="4.6.1.12" evidence="4 8"/>
<dbReference type="AlphaFoldDB" id="A0A1D2JVB8"/>
<comment type="caution">
    <text evidence="8">Lacks conserved residue(s) required for the propagation of feature annotation.</text>
</comment>
<evidence type="ECO:0000256" key="8">
    <source>
        <dbReference type="HAMAP-Rule" id="MF_00107"/>
    </source>
</evidence>
<evidence type="ECO:0000313" key="12">
    <source>
        <dbReference type="Proteomes" id="UP000243591"/>
    </source>
</evidence>
<feature type="domain" description="2-C-methyl-D-erythritol 2,4-cyclodiphosphate synthase" evidence="10">
    <location>
        <begin position="3"/>
        <end position="156"/>
    </location>
</feature>
<feature type="binding site" evidence="8">
    <location>
        <begin position="63"/>
        <end position="67"/>
    </location>
    <ligand>
        <name>4-CDP-2-C-methyl-D-erythritol 2-phosphate</name>
        <dbReference type="ChEBI" id="CHEBI:57919"/>
    </ligand>
</feature>
<dbReference type="Pfam" id="PF02542">
    <property type="entry name" value="YgbB"/>
    <property type="match status" value="1"/>
</dbReference>
<dbReference type="GO" id="GO:0019288">
    <property type="term" value="P:isopentenyl diphosphate biosynthetic process, methylerythritol 4-phosphate pathway"/>
    <property type="evidence" value="ECO:0007669"/>
    <property type="project" value="UniProtKB-UniRule"/>
</dbReference>
<feature type="site" description="Transition state stabilizer" evidence="8">
    <location>
        <position position="36"/>
    </location>
</feature>
<gene>
    <name evidence="8" type="primary">ispF</name>
    <name evidence="11" type="ORF">CNY62_06350</name>
</gene>
<dbReference type="Gene3D" id="3.30.1330.50">
    <property type="entry name" value="2-C-methyl-D-erythritol 2,4-cyclodiphosphate synthase"/>
    <property type="match status" value="1"/>
</dbReference>
<keyword evidence="6 8" id="KW-0414">Isoprene biosynthesis</keyword>
<keyword evidence="7 8" id="KW-0456">Lyase</keyword>
<evidence type="ECO:0000256" key="5">
    <source>
        <dbReference type="ARBA" id="ARBA00022723"/>
    </source>
</evidence>
<organism evidence="11 12">
    <name type="scientific">Brochothrix thermosphacta</name>
    <name type="common">Microbacterium thermosphactum</name>
    <dbReference type="NCBI Taxonomy" id="2756"/>
    <lineage>
        <taxon>Bacteria</taxon>
        <taxon>Bacillati</taxon>
        <taxon>Bacillota</taxon>
        <taxon>Bacilli</taxon>
        <taxon>Bacillales</taxon>
        <taxon>Listeriaceae</taxon>
        <taxon>Brochothrix</taxon>
    </lineage>
</organism>
<sequence length="158" mass="17167">MSVRIGQGYDVHQLVEGRLLVLGGIVIPHTKGLLGHSDADVLLHAIIDALLGAAGHRDIGYFFPDTDDAFKDIDSKQLLRQVWVKVQQEGYQLGNIDSTIVAQKPHLSIHIPLMQQTIADIMKVDPTQIGIKATTNEHLGPIGREEGIAALAVALLEK</sequence>
<dbReference type="PROSITE" id="PS01350">
    <property type="entry name" value="ISPF"/>
    <property type="match status" value="1"/>
</dbReference>
<accession>A0A1D2JVB8</accession>
<feature type="site" description="Transition state stabilizer" evidence="8">
    <location>
        <position position="135"/>
    </location>
</feature>
<evidence type="ECO:0000256" key="9">
    <source>
        <dbReference type="RuleBase" id="RU004395"/>
    </source>
</evidence>
<evidence type="ECO:0000256" key="3">
    <source>
        <dbReference type="ARBA" id="ARBA00008480"/>
    </source>
</evidence>
<dbReference type="STRING" id="2756.BFR44_11325"/>
<evidence type="ECO:0000259" key="10">
    <source>
        <dbReference type="Pfam" id="PF02542"/>
    </source>
</evidence>
<feature type="binding site" evidence="8">
    <location>
        <position position="10"/>
    </location>
    <ligand>
        <name>a divalent metal cation</name>
        <dbReference type="ChEBI" id="CHEBI:60240"/>
    </ligand>
</feature>
<feature type="binding site" evidence="8">
    <location>
        <position position="12"/>
    </location>
    <ligand>
        <name>a divalent metal cation</name>
        <dbReference type="ChEBI" id="CHEBI:60240"/>
    </ligand>
</feature>
<evidence type="ECO:0000313" key="11">
    <source>
        <dbReference type="EMBL" id="ATF26042.1"/>
    </source>
</evidence>
<comment type="function">
    <text evidence="8">Involved in the biosynthesis of isopentenyl diphosphate (IPP) and dimethylallyl diphosphate (DMAPP), two major building blocks of isoprenoid compounds. Catalyzes the conversion of 4-diphosphocytidyl-2-C-methyl-D-erythritol 2-phosphate (CDP-ME2P) to 2-C-methyl-D-erythritol 2,4-cyclodiphosphate (ME-CPP) with a corresponding release of cytidine 5-monophosphate (CMP).</text>
</comment>
<name>A0A1D2JVB8_BROTH</name>
<dbReference type="EMBL" id="CP023483">
    <property type="protein sequence ID" value="ATF26042.1"/>
    <property type="molecule type" value="Genomic_DNA"/>
</dbReference>
<dbReference type="CDD" id="cd00554">
    <property type="entry name" value="MECDP_synthase"/>
    <property type="match status" value="1"/>
</dbReference>
<feature type="binding site" evidence="8">
    <location>
        <position position="44"/>
    </location>
    <ligand>
        <name>a divalent metal cation</name>
        <dbReference type="ChEBI" id="CHEBI:60240"/>
    </ligand>
</feature>
<keyword evidence="5 8" id="KW-0479">Metal-binding</keyword>
<dbReference type="NCBIfam" id="TIGR00151">
    <property type="entry name" value="ispF"/>
    <property type="match status" value="1"/>
</dbReference>
<dbReference type="InterPro" id="IPR003526">
    <property type="entry name" value="MECDP_synthase"/>
</dbReference>
<feature type="binding site" evidence="8">
    <location>
        <position position="144"/>
    </location>
    <ligand>
        <name>4-CDP-2-C-methyl-D-erythritol 2-phosphate</name>
        <dbReference type="ChEBI" id="CHEBI:57919"/>
    </ligand>
</feature>
<dbReference type="FunFam" id="3.30.1330.50:FF:000001">
    <property type="entry name" value="2-C-methyl-D-erythritol 2,4-cyclodiphosphate synthase"/>
    <property type="match status" value="1"/>
</dbReference>
<proteinExistence type="inferred from homology"/>
<feature type="binding site" evidence="8">
    <location>
        <begin position="58"/>
        <end position="60"/>
    </location>
    <ligand>
        <name>4-CDP-2-C-methyl-D-erythritol 2-phosphate</name>
        <dbReference type="ChEBI" id="CHEBI:57919"/>
    </ligand>
</feature>
<dbReference type="SUPFAM" id="SSF69765">
    <property type="entry name" value="IpsF-like"/>
    <property type="match status" value="1"/>
</dbReference>
<dbReference type="InterPro" id="IPR020555">
    <property type="entry name" value="MECDP_synthase_CS"/>
</dbReference>
<dbReference type="GO" id="GO:0008685">
    <property type="term" value="F:2-C-methyl-D-erythritol 2,4-cyclodiphosphate synthase activity"/>
    <property type="evidence" value="ECO:0007669"/>
    <property type="project" value="UniProtKB-UniRule"/>
</dbReference>
<feature type="binding site" evidence="8">
    <location>
        <begin position="36"/>
        <end position="37"/>
    </location>
    <ligand>
        <name>4-CDP-2-C-methyl-D-erythritol 2-phosphate</name>
        <dbReference type="ChEBI" id="CHEBI:57919"/>
    </ligand>
</feature>
<dbReference type="InterPro" id="IPR036571">
    <property type="entry name" value="MECDP_synthase_sf"/>
</dbReference>
<keyword evidence="12" id="KW-1185">Reference proteome</keyword>
<evidence type="ECO:0000256" key="4">
    <source>
        <dbReference type="ARBA" id="ARBA00012579"/>
    </source>
</evidence>
<feature type="binding site" evidence="8">
    <location>
        <begin position="134"/>
        <end position="137"/>
    </location>
    <ligand>
        <name>4-CDP-2-C-methyl-D-erythritol 2-phosphate</name>
        <dbReference type="ChEBI" id="CHEBI:57919"/>
    </ligand>
</feature>
<comment type="subunit">
    <text evidence="8">Homotrimer.</text>
</comment>
<feature type="binding site" evidence="8">
    <location>
        <begin position="10"/>
        <end position="12"/>
    </location>
    <ligand>
        <name>4-CDP-2-C-methyl-D-erythritol 2-phosphate</name>
        <dbReference type="ChEBI" id="CHEBI:57919"/>
    </ligand>
</feature>
<dbReference type="Proteomes" id="UP000243591">
    <property type="component" value="Chromosome"/>
</dbReference>
<dbReference type="KEGG" id="bths:CNY62_06350"/>
<evidence type="ECO:0000256" key="2">
    <source>
        <dbReference type="ARBA" id="ARBA00004709"/>
    </source>
</evidence>
<dbReference type="UniPathway" id="UPA00056">
    <property type="reaction ID" value="UER00095"/>
</dbReference>
<evidence type="ECO:0000256" key="1">
    <source>
        <dbReference type="ARBA" id="ARBA00000200"/>
    </source>
</evidence>
<reference evidence="11 12" key="1">
    <citation type="submission" date="2017-09" db="EMBL/GenBank/DDBJ databases">
        <title>Complete Genome Sequences of Two Strains of the Meat Spoilage Bacterium Brochothrix thermosphacta Isolated from Ground Chicken.</title>
        <authorList>
            <person name="Paoli G.C."/>
            <person name="Wijey C."/>
            <person name="Chen C.-Y."/>
            <person name="Nguyen L."/>
            <person name="Yan X."/>
            <person name="Irwin P.L."/>
        </authorList>
    </citation>
    <scope>NUCLEOTIDE SEQUENCE [LARGE SCALE GENOMIC DNA]</scope>
    <source>
        <strain evidence="11 12">BI</strain>
    </source>
</reference>
<comment type="catalytic activity">
    <reaction evidence="1 8 9">
        <text>4-CDP-2-C-methyl-D-erythritol 2-phosphate = 2-C-methyl-D-erythritol 2,4-cyclic diphosphate + CMP</text>
        <dbReference type="Rhea" id="RHEA:23864"/>
        <dbReference type="ChEBI" id="CHEBI:57919"/>
        <dbReference type="ChEBI" id="CHEBI:58483"/>
        <dbReference type="ChEBI" id="CHEBI:60377"/>
        <dbReference type="EC" id="4.6.1.12"/>
    </reaction>
</comment>
<protein>
    <recommendedName>
        <fullName evidence="4 8">2-C-methyl-D-erythritol 2,4-cyclodiphosphate synthase</fullName>
        <shortName evidence="8">MECDP-synthase</shortName>
        <shortName evidence="8">MECPP-synthase</shortName>
        <shortName evidence="8">MECPS</shortName>
        <ecNumber evidence="4 8">4.6.1.12</ecNumber>
    </recommendedName>
</protein>
<dbReference type="PANTHER" id="PTHR43181">
    <property type="entry name" value="2-C-METHYL-D-ERYTHRITOL 2,4-CYCLODIPHOSPHATE SYNTHASE, CHLOROPLASTIC"/>
    <property type="match status" value="1"/>
</dbReference>
<dbReference type="RefSeq" id="WP_029091565.1">
    <property type="nucleotide sequence ID" value="NZ_CBCPHX010000011.1"/>
</dbReference>
<dbReference type="GO" id="GO:0016114">
    <property type="term" value="P:terpenoid biosynthetic process"/>
    <property type="evidence" value="ECO:0007669"/>
    <property type="project" value="InterPro"/>
</dbReference>
<dbReference type="PANTHER" id="PTHR43181:SF1">
    <property type="entry name" value="2-C-METHYL-D-ERYTHRITOL 2,4-CYCLODIPHOSPHATE SYNTHASE, CHLOROPLASTIC"/>
    <property type="match status" value="1"/>
</dbReference>
<evidence type="ECO:0000256" key="6">
    <source>
        <dbReference type="ARBA" id="ARBA00023229"/>
    </source>
</evidence>
<comment type="similarity">
    <text evidence="3 8 9">Belongs to the IspF family.</text>
</comment>
<comment type="cofactor">
    <cofactor evidence="8">
        <name>a divalent metal cation</name>
        <dbReference type="ChEBI" id="CHEBI:60240"/>
    </cofactor>
    <text evidence="8">Binds 1 divalent metal cation per subunit.</text>
</comment>
<dbReference type="GO" id="GO:0046872">
    <property type="term" value="F:metal ion binding"/>
    <property type="evidence" value="ECO:0007669"/>
    <property type="project" value="UniProtKB-KW"/>
</dbReference>
<comment type="pathway">
    <text evidence="2 8">Isoprenoid biosynthesis; isopentenyl diphosphate biosynthesis via DXP pathway; isopentenyl diphosphate from 1-deoxy-D-xylulose 5-phosphate: step 4/6.</text>
</comment>
<dbReference type="HAMAP" id="MF_00107">
    <property type="entry name" value="IspF"/>
    <property type="match status" value="1"/>
</dbReference>
<evidence type="ECO:0000256" key="7">
    <source>
        <dbReference type="ARBA" id="ARBA00023239"/>
    </source>
</evidence>
<dbReference type="OrthoDB" id="9804336at2"/>